<reference evidence="3" key="2">
    <citation type="submission" date="2015-01" db="EMBL/GenBank/DDBJ databases">
        <authorList>
            <person name="Manzoor Shahid"/>
            <person name="Zubair Saima"/>
        </authorList>
    </citation>
    <scope>NUCLEOTIDE SEQUENCE [LARGE SCALE GENOMIC DNA]</scope>
    <source>
        <strain evidence="3">V1</strain>
    </source>
</reference>
<evidence type="ECO:0000313" key="1">
    <source>
        <dbReference type="EMBL" id="CEM60698.1"/>
    </source>
</evidence>
<accession>A0A0B7GQI4</accession>
<dbReference type="Proteomes" id="UP000042527">
    <property type="component" value="Unassembled WGS sequence"/>
</dbReference>
<keyword evidence="3" id="KW-1185">Reference proteome</keyword>
<sequence>MLNSKRCFKASTQNGKIEALKLVGEVRVNFQNFALAPCLAHFYNRKLITKRYTRLFFNITFCGKRQSE</sequence>
<name>A0A0B7GQI4_TREPH</name>
<reference evidence="1" key="1">
    <citation type="submission" date="2015-01" db="EMBL/GenBank/DDBJ databases">
        <authorList>
            <person name="Xiang T."/>
            <person name="Song Y."/>
            <person name="Huang L."/>
            <person name="Wang B."/>
            <person name="Wu P."/>
        </authorList>
    </citation>
    <scope>NUCLEOTIDE SEQUENCE [LARGE SCALE GENOMIC DNA]</scope>
    <source>
        <strain evidence="1">V1</strain>
    </source>
</reference>
<evidence type="ECO:0000313" key="3">
    <source>
        <dbReference type="Proteomes" id="UP000042527"/>
    </source>
</evidence>
<dbReference type="AlphaFoldDB" id="A0A0B7GQI4"/>
<protein>
    <submittedName>
        <fullName evidence="1">Uncharacterized protein</fullName>
    </submittedName>
</protein>
<evidence type="ECO:0000313" key="4">
    <source>
        <dbReference type="Proteomes" id="UP000323594"/>
    </source>
</evidence>
<dbReference type="EMBL" id="CDNC01000002">
    <property type="protein sequence ID" value="CEM60698.1"/>
    <property type="molecule type" value="Genomic_DNA"/>
</dbReference>
<dbReference type="Proteomes" id="UP000323594">
    <property type="component" value="Chromosome"/>
</dbReference>
<proteinExistence type="predicted"/>
<gene>
    <name evidence="2" type="ORF">FUT82_13815</name>
    <name evidence="1" type="ORF">TPHV1_100018</name>
</gene>
<dbReference type="EMBL" id="CP042817">
    <property type="protein sequence ID" value="QEJ98959.1"/>
    <property type="molecule type" value="Genomic_DNA"/>
</dbReference>
<organism evidence="1 3">
    <name type="scientific">Treponema phagedenis</name>
    <dbReference type="NCBI Taxonomy" id="162"/>
    <lineage>
        <taxon>Bacteria</taxon>
        <taxon>Pseudomonadati</taxon>
        <taxon>Spirochaetota</taxon>
        <taxon>Spirochaetia</taxon>
        <taxon>Spirochaetales</taxon>
        <taxon>Treponemataceae</taxon>
        <taxon>Treponema</taxon>
    </lineage>
</organism>
<reference evidence="2 4" key="3">
    <citation type="submission" date="2019-08" db="EMBL/GenBank/DDBJ databases">
        <authorList>
            <person name="Kuhnert P."/>
        </authorList>
    </citation>
    <scope>NUCLEOTIDE SEQUENCE [LARGE SCALE GENOMIC DNA]</scope>
    <source>
        <strain evidence="2 4">B36.5</strain>
    </source>
</reference>
<evidence type="ECO:0000313" key="2">
    <source>
        <dbReference type="EMBL" id="QEJ98959.1"/>
    </source>
</evidence>